<dbReference type="EMBL" id="VOHS01000008">
    <property type="protein sequence ID" value="TWW00415.1"/>
    <property type="molecule type" value="Genomic_DNA"/>
</dbReference>
<dbReference type="SUPFAM" id="SSF88659">
    <property type="entry name" value="Sigma3 and sigma4 domains of RNA polymerase sigma factors"/>
    <property type="match status" value="1"/>
</dbReference>
<sequence>MTDTNDEILLSRLRNGDTTAFDEIYLRYKGPAILLARSLLRSSMHQAEDLVHDIFEEWWEKEALKGLKLSNLSLEGYLKKAVRYKCADYFRKRNKDTNRETTYGAQEEIQTEITHEISDMEQRVATFLQKLQPMPKNVITLKYLEEYKIKDIAAQCGVTSQVIRNHLHIGMKKLREKLGVR</sequence>
<dbReference type="NCBIfam" id="TIGR02937">
    <property type="entry name" value="sigma70-ECF"/>
    <property type="match status" value="1"/>
</dbReference>
<keyword evidence="5" id="KW-0804">Transcription</keyword>
<dbReference type="InterPro" id="IPR013324">
    <property type="entry name" value="RNA_pol_sigma_r3/r4-like"/>
</dbReference>
<dbReference type="SUPFAM" id="SSF88946">
    <property type="entry name" value="Sigma2 domain of RNA polymerase sigma factors"/>
    <property type="match status" value="1"/>
</dbReference>
<keyword evidence="4" id="KW-0238">DNA-binding</keyword>
<evidence type="ECO:0000256" key="2">
    <source>
        <dbReference type="ARBA" id="ARBA00023015"/>
    </source>
</evidence>
<comment type="similarity">
    <text evidence="1">Belongs to the sigma-70 factor family. ECF subfamily.</text>
</comment>
<dbReference type="InterPro" id="IPR013325">
    <property type="entry name" value="RNA_pol_sigma_r2"/>
</dbReference>
<organism evidence="8 9">
    <name type="scientific">Chitinophaga pinensis</name>
    <dbReference type="NCBI Taxonomy" id="79329"/>
    <lineage>
        <taxon>Bacteria</taxon>
        <taxon>Pseudomonadati</taxon>
        <taxon>Bacteroidota</taxon>
        <taxon>Chitinophagia</taxon>
        <taxon>Chitinophagales</taxon>
        <taxon>Chitinophagaceae</taxon>
        <taxon>Chitinophaga</taxon>
    </lineage>
</organism>
<dbReference type="AlphaFoldDB" id="A0A5C6LSI3"/>
<feature type="domain" description="RNA polymerase sigma-70 region 2" evidence="6">
    <location>
        <begin position="25"/>
        <end position="94"/>
    </location>
</feature>
<dbReference type="InterPro" id="IPR014284">
    <property type="entry name" value="RNA_pol_sigma-70_dom"/>
</dbReference>
<dbReference type="Gene3D" id="1.10.10.10">
    <property type="entry name" value="Winged helix-like DNA-binding domain superfamily/Winged helix DNA-binding domain"/>
    <property type="match status" value="1"/>
</dbReference>
<comment type="caution">
    <text evidence="8">The sequence shown here is derived from an EMBL/GenBank/DDBJ whole genome shotgun (WGS) entry which is preliminary data.</text>
</comment>
<dbReference type="GO" id="GO:0016987">
    <property type="term" value="F:sigma factor activity"/>
    <property type="evidence" value="ECO:0007669"/>
    <property type="project" value="UniProtKB-KW"/>
</dbReference>
<dbReference type="InterPro" id="IPR036388">
    <property type="entry name" value="WH-like_DNA-bd_sf"/>
</dbReference>
<reference evidence="8 9" key="1">
    <citation type="submission" date="2019-08" db="EMBL/GenBank/DDBJ databases">
        <title>Whole genome sequencing of chitin degrading bacteria Chitinophaga pinensis YS16.</title>
        <authorList>
            <person name="Singh R.P."/>
            <person name="Manchanda G."/>
            <person name="Maurya I.K."/>
            <person name="Joshi N.K."/>
            <person name="Srivastava A.K."/>
        </authorList>
    </citation>
    <scope>NUCLEOTIDE SEQUENCE [LARGE SCALE GENOMIC DNA]</scope>
    <source>
        <strain evidence="8 9">YS-16</strain>
    </source>
</reference>
<evidence type="ECO:0000256" key="3">
    <source>
        <dbReference type="ARBA" id="ARBA00023082"/>
    </source>
</evidence>
<dbReference type="Pfam" id="PF04542">
    <property type="entry name" value="Sigma70_r2"/>
    <property type="match status" value="1"/>
</dbReference>
<keyword evidence="9" id="KW-1185">Reference proteome</keyword>
<dbReference type="GO" id="GO:0006352">
    <property type="term" value="P:DNA-templated transcription initiation"/>
    <property type="evidence" value="ECO:0007669"/>
    <property type="project" value="InterPro"/>
</dbReference>
<evidence type="ECO:0000259" key="7">
    <source>
        <dbReference type="Pfam" id="PF08281"/>
    </source>
</evidence>
<protein>
    <submittedName>
        <fullName evidence="8">Sigma-70 family RNA polymerase sigma factor</fullName>
    </submittedName>
</protein>
<dbReference type="InterPro" id="IPR039425">
    <property type="entry name" value="RNA_pol_sigma-70-like"/>
</dbReference>
<proteinExistence type="inferred from homology"/>
<dbReference type="PANTHER" id="PTHR43133:SF8">
    <property type="entry name" value="RNA POLYMERASE SIGMA FACTOR HI_1459-RELATED"/>
    <property type="match status" value="1"/>
</dbReference>
<dbReference type="Gene3D" id="1.10.1740.10">
    <property type="match status" value="1"/>
</dbReference>
<dbReference type="InterPro" id="IPR013249">
    <property type="entry name" value="RNA_pol_sigma70_r4_t2"/>
</dbReference>
<dbReference type="Pfam" id="PF08281">
    <property type="entry name" value="Sigma70_r4_2"/>
    <property type="match status" value="1"/>
</dbReference>
<evidence type="ECO:0000259" key="6">
    <source>
        <dbReference type="Pfam" id="PF04542"/>
    </source>
</evidence>
<evidence type="ECO:0000256" key="4">
    <source>
        <dbReference type="ARBA" id="ARBA00023125"/>
    </source>
</evidence>
<dbReference type="Proteomes" id="UP000318815">
    <property type="component" value="Unassembled WGS sequence"/>
</dbReference>
<evidence type="ECO:0000313" key="8">
    <source>
        <dbReference type="EMBL" id="TWW00415.1"/>
    </source>
</evidence>
<gene>
    <name evidence="8" type="ORF">FEF09_10200</name>
</gene>
<evidence type="ECO:0000256" key="5">
    <source>
        <dbReference type="ARBA" id="ARBA00023163"/>
    </source>
</evidence>
<feature type="domain" description="RNA polymerase sigma factor 70 region 4 type 2" evidence="7">
    <location>
        <begin position="123"/>
        <end position="174"/>
    </location>
</feature>
<keyword evidence="2" id="KW-0805">Transcription regulation</keyword>
<dbReference type="OrthoDB" id="678744at2"/>
<keyword evidence="3" id="KW-0731">Sigma factor</keyword>
<dbReference type="InterPro" id="IPR007627">
    <property type="entry name" value="RNA_pol_sigma70_r2"/>
</dbReference>
<evidence type="ECO:0000313" key="9">
    <source>
        <dbReference type="Proteomes" id="UP000318815"/>
    </source>
</evidence>
<name>A0A5C6LSI3_9BACT</name>
<dbReference type="GO" id="GO:0003677">
    <property type="term" value="F:DNA binding"/>
    <property type="evidence" value="ECO:0007669"/>
    <property type="project" value="UniProtKB-KW"/>
</dbReference>
<dbReference type="PANTHER" id="PTHR43133">
    <property type="entry name" value="RNA POLYMERASE ECF-TYPE SIGMA FACTO"/>
    <property type="match status" value="1"/>
</dbReference>
<dbReference type="RefSeq" id="WP_146305015.1">
    <property type="nucleotide sequence ID" value="NZ_VOHS01000008.1"/>
</dbReference>
<evidence type="ECO:0000256" key="1">
    <source>
        <dbReference type="ARBA" id="ARBA00010641"/>
    </source>
</evidence>
<accession>A0A5C6LSI3</accession>